<dbReference type="SUPFAM" id="SSF52374">
    <property type="entry name" value="Nucleotidylyl transferase"/>
    <property type="match status" value="1"/>
</dbReference>
<dbReference type="EMBL" id="MGFD01000020">
    <property type="protein sequence ID" value="OGL98699.1"/>
    <property type="molecule type" value="Genomic_DNA"/>
</dbReference>
<gene>
    <name evidence="2" type="ORF">A2318_00255</name>
</gene>
<name>A0A1F7W7E2_9BACT</name>
<dbReference type="InterPro" id="IPR004821">
    <property type="entry name" value="Cyt_trans-like"/>
</dbReference>
<reference evidence="2 3" key="1">
    <citation type="journal article" date="2016" name="Nat. Commun.">
        <title>Thousands of microbial genomes shed light on interconnected biogeochemical processes in an aquifer system.</title>
        <authorList>
            <person name="Anantharaman K."/>
            <person name="Brown C.T."/>
            <person name="Hug L.A."/>
            <person name="Sharon I."/>
            <person name="Castelle C.J."/>
            <person name="Probst A.J."/>
            <person name="Thomas B.C."/>
            <person name="Singh A."/>
            <person name="Wilkins M.J."/>
            <person name="Karaoz U."/>
            <person name="Brodie E.L."/>
            <person name="Williams K.H."/>
            <person name="Hubbard S.S."/>
            <person name="Banfield J.F."/>
        </authorList>
    </citation>
    <scope>NUCLEOTIDE SEQUENCE [LARGE SCALE GENOMIC DNA]</scope>
</reference>
<dbReference type="PANTHER" id="PTHR31285:SF0">
    <property type="entry name" value="NICOTINAMIDE MONONUCLEOTIDE ADENYLYLTRANSFERASE"/>
    <property type="match status" value="1"/>
</dbReference>
<dbReference type="Proteomes" id="UP000177331">
    <property type="component" value="Unassembled WGS sequence"/>
</dbReference>
<evidence type="ECO:0000313" key="3">
    <source>
        <dbReference type="Proteomes" id="UP000177331"/>
    </source>
</evidence>
<sequence>MHDVTTWDSNDQFFEAVTALRKTGKQIFLVTTGSTGGLLEVLWGPLHASNQLLGHRFCYAQEELEQFLGFKPKKFCSEETAAHMAAHAYWHGMELAVRRGISVPDMIGVGMTSSVSSDRHHRGDERVCIAVRTREHFFKFEATFEKCAEDASLEDRYFARIKQSQLADMMTLNVILEAAGCKQILFRRNGLHQGDFAPEPGIGGVTLNVSEWANTENRIRMDAGETAEQQTELALVNPSIYGRLYQCELLIDHDHAAGVDRSNVVLMSGSYNPLHHGHLKLARTIEEMTGKRVVFEITNTHPDKGRIPDAEMMRRADQFLKFAPVLLTDNAPLFIDKARRYPGVPMVIGADVMQGILDTRHYGGRLKNLFDVLDEFDRLGTVFYVNGRYVNELFLTRDDVAVPKKYEHLFLAVSGRVDISSSELRAKENEPQQTGR</sequence>
<dbReference type="GO" id="GO:0005737">
    <property type="term" value="C:cytoplasm"/>
    <property type="evidence" value="ECO:0007669"/>
    <property type="project" value="TreeGrafter"/>
</dbReference>
<protein>
    <recommendedName>
        <fullName evidence="1">Cytidyltransferase-like domain-containing protein</fullName>
    </recommendedName>
</protein>
<dbReference type="Gene3D" id="3.40.50.620">
    <property type="entry name" value="HUPs"/>
    <property type="match status" value="1"/>
</dbReference>
<dbReference type="GO" id="GO:0000309">
    <property type="term" value="F:nicotinamide-nucleotide adenylyltransferase activity"/>
    <property type="evidence" value="ECO:0007669"/>
    <property type="project" value="TreeGrafter"/>
</dbReference>
<comment type="caution">
    <text evidence="2">The sequence shown here is derived from an EMBL/GenBank/DDBJ whole genome shotgun (WGS) entry which is preliminary data.</text>
</comment>
<evidence type="ECO:0000259" key="1">
    <source>
        <dbReference type="Pfam" id="PF01467"/>
    </source>
</evidence>
<organism evidence="2 3">
    <name type="scientific">Candidatus Uhrbacteria bacterium RIFOXYB2_FULL_45_11</name>
    <dbReference type="NCBI Taxonomy" id="1802421"/>
    <lineage>
        <taxon>Bacteria</taxon>
        <taxon>Candidatus Uhriibacteriota</taxon>
    </lineage>
</organism>
<dbReference type="AlphaFoldDB" id="A0A1F7W7E2"/>
<dbReference type="InterPro" id="IPR014729">
    <property type="entry name" value="Rossmann-like_a/b/a_fold"/>
</dbReference>
<dbReference type="GO" id="GO:0016887">
    <property type="term" value="F:ATP hydrolysis activity"/>
    <property type="evidence" value="ECO:0007669"/>
    <property type="project" value="TreeGrafter"/>
</dbReference>
<dbReference type="STRING" id="1802421.A2318_00255"/>
<evidence type="ECO:0000313" key="2">
    <source>
        <dbReference type="EMBL" id="OGL98699.1"/>
    </source>
</evidence>
<proteinExistence type="predicted"/>
<accession>A0A1F7W7E2</accession>
<dbReference type="Pfam" id="PF01467">
    <property type="entry name" value="CTP_transf_like"/>
    <property type="match status" value="1"/>
</dbReference>
<dbReference type="PANTHER" id="PTHR31285">
    <property type="entry name" value="NICOTINAMIDE MONONUCLEOTIDE ADENYLYLTRANSFERASE"/>
    <property type="match status" value="1"/>
</dbReference>
<feature type="domain" description="Cytidyltransferase-like" evidence="1">
    <location>
        <begin position="267"/>
        <end position="426"/>
    </location>
</feature>